<dbReference type="Proteomes" id="UP000092462">
    <property type="component" value="Unassembled WGS sequence"/>
</dbReference>
<accession>A0A1B0DAJ9</accession>
<feature type="domain" description="Carboxylesterase type B" evidence="3">
    <location>
        <begin position="7"/>
        <end position="39"/>
    </location>
</feature>
<evidence type="ECO:0000313" key="4">
    <source>
        <dbReference type="EnsemblMetazoa" id="PPAI004704-PA"/>
    </source>
</evidence>
<feature type="domain" description="Carboxylesterase type B" evidence="3">
    <location>
        <begin position="53"/>
        <end position="132"/>
    </location>
</feature>
<keyword evidence="2" id="KW-0325">Glycoprotein</keyword>
<dbReference type="PANTHER" id="PTHR43903">
    <property type="entry name" value="NEUROLIGIN"/>
    <property type="match status" value="1"/>
</dbReference>
<sequence>YEILLIENISSFGGDPSSVTLAGHGTGAACVHFLISSSAVPEASSTKLGDKGPMKYPVMVFVHGESYEWNSGNPYEGAVLASFGQILVVTINYRLGILGFLNANTNRYVKSPANYGLMDIIAALHWIQVCINSNLSTF</sequence>
<name>A0A1B0DAJ9_PHLPP</name>
<dbReference type="EMBL" id="AJVK01029158">
    <property type="status" value="NOT_ANNOTATED_CDS"/>
    <property type="molecule type" value="Genomic_DNA"/>
</dbReference>
<comment type="similarity">
    <text evidence="1">Belongs to the type-B carboxylesterase/lipase family.</text>
</comment>
<dbReference type="EnsemblMetazoa" id="PPAI004704-RA">
    <property type="protein sequence ID" value="PPAI004704-PA"/>
    <property type="gene ID" value="PPAI004704"/>
</dbReference>
<protein>
    <recommendedName>
        <fullName evidence="3">Carboxylesterase type B domain-containing protein</fullName>
    </recommendedName>
</protein>
<dbReference type="InterPro" id="IPR002018">
    <property type="entry name" value="CarbesteraseB"/>
</dbReference>
<dbReference type="InterPro" id="IPR029058">
    <property type="entry name" value="AB_hydrolase_fold"/>
</dbReference>
<evidence type="ECO:0000259" key="3">
    <source>
        <dbReference type="Pfam" id="PF00135"/>
    </source>
</evidence>
<reference evidence="4" key="1">
    <citation type="submission" date="2022-08" db="UniProtKB">
        <authorList>
            <consortium name="EnsemblMetazoa"/>
        </authorList>
    </citation>
    <scope>IDENTIFICATION</scope>
    <source>
        <strain evidence="4">Israel</strain>
    </source>
</reference>
<dbReference type="Gene3D" id="3.40.50.1820">
    <property type="entry name" value="alpha/beta hydrolase"/>
    <property type="match status" value="2"/>
</dbReference>
<dbReference type="VEuPathDB" id="VectorBase:PPAI004704"/>
<dbReference type="AlphaFoldDB" id="A0A1B0DAJ9"/>
<organism evidence="4 5">
    <name type="scientific">Phlebotomus papatasi</name>
    <name type="common">Sandfly</name>
    <dbReference type="NCBI Taxonomy" id="29031"/>
    <lineage>
        <taxon>Eukaryota</taxon>
        <taxon>Metazoa</taxon>
        <taxon>Ecdysozoa</taxon>
        <taxon>Arthropoda</taxon>
        <taxon>Hexapoda</taxon>
        <taxon>Insecta</taxon>
        <taxon>Pterygota</taxon>
        <taxon>Neoptera</taxon>
        <taxon>Endopterygota</taxon>
        <taxon>Diptera</taxon>
        <taxon>Nematocera</taxon>
        <taxon>Psychodoidea</taxon>
        <taxon>Psychodidae</taxon>
        <taxon>Phlebotomus</taxon>
        <taxon>Phlebotomus</taxon>
    </lineage>
</organism>
<evidence type="ECO:0000313" key="5">
    <source>
        <dbReference type="Proteomes" id="UP000092462"/>
    </source>
</evidence>
<keyword evidence="5" id="KW-1185">Reference proteome</keyword>
<evidence type="ECO:0000256" key="1">
    <source>
        <dbReference type="ARBA" id="ARBA00005964"/>
    </source>
</evidence>
<dbReference type="VEuPathDB" id="VectorBase:PPAPM1_005176"/>
<dbReference type="InterPro" id="IPR051093">
    <property type="entry name" value="Neuroligin/BSAL"/>
</dbReference>
<dbReference type="Pfam" id="PF00135">
    <property type="entry name" value="COesterase"/>
    <property type="match status" value="2"/>
</dbReference>
<evidence type="ECO:0000256" key="2">
    <source>
        <dbReference type="ARBA" id="ARBA00023180"/>
    </source>
</evidence>
<dbReference type="SUPFAM" id="SSF53474">
    <property type="entry name" value="alpha/beta-Hydrolases"/>
    <property type="match status" value="2"/>
</dbReference>
<proteinExistence type="inferred from homology"/>